<keyword evidence="6" id="KW-0464">Manganese</keyword>
<dbReference type="STRING" id="1642647.PSM36_0240"/>
<dbReference type="GO" id="GO:0046872">
    <property type="term" value="F:metal ion binding"/>
    <property type="evidence" value="ECO:0007669"/>
    <property type="project" value="UniProtKB-KW"/>
</dbReference>
<dbReference type="AlphaFoldDB" id="A0A1R3SRP9"/>
<feature type="domain" description="Calcineurin-like phosphoesterase" evidence="7">
    <location>
        <begin position="4"/>
        <end position="208"/>
    </location>
</feature>
<evidence type="ECO:0000256" key="2">
    <source>
        <dbReference type="ARBA" id="ARBA00022519"/>
    </source>
</evidence>
<dbReference type="PANTHER" id="PTHR34990:SF1">
    <property type="entry name" value="UDP-2,3-DIACYLGLUCOSAMINE HYDROLASE"/>
    <property type="match status" value="1"/>
</dbReference>
<keyword evidence="4 8" id="KW-0378">Hydrolase</keyword>
<dbReference type="Proteomes" id="UP000187464">
    <property type="component" value="Chromosome I"/>
</dbReference>
<evidence type="ECO:0000256" key="5">
    <source>
        <dbReference type="ARBA" id="ARBA00023136"/>
    </source>
</evidence>
<dbReference type="Pfam" id="PF00149">
    <property type="entry name" value="Metallophos"/>
    <property type="match status" value="1"/>
</dbReference>
<gene>
    <name evidence="8" type="ORF">PSM36_0240</name>
</gene>
<dbReference type="Gene3D" id="3.60.21.10">
    <property type="match status" value="1"/>
</dbReference>
<keyword evidence="5" id="KW-0472">Membrane</keyword>
<evidence type="ECO:0000259" key="7">
    <source>
        <dbReference type="Pfam" id="PF00149"/>
    </source>
</evidence>
<keyword evidence="1" id="KW-1003">Cell membrane</keyword>
<name>A0A1R3SRP9_9BACT</name>
<keyword evidence="3" id="KW-0479">Metal-binding</keyword>
<evidence type="ECO:0000256" key="6">
    <source>
        <dbReference type="ARBA" id="ARBA00023211"/>
    </source>
</evidence>
<evidence type="ECO:0000256" key="1">
    <source>
        <dbReference type="ARBA" id="ARBA00022475"/>
    </source>
</evidence>
<proteinExistence type="predicted"/>
<evidence type="ECO:0000256" key="4">
    <source>
        <dbReference type="ARBA" id="ARBA00022801"/>
    </source>
</evidence>
<organism evidence="8 9">
    <name type="scientific">Proteiniphilum saccharofermentans</name>
    <dbReference type="NCBI Taxonomy" id="1642647"/>
    <lineage>
        <taxon>Bacteria</taxon>
        <taxon>Pseudomonadati</taxon>
        <taxon>Bacteroidota</taxon>
        <taxon>Bacteroidia</taxon>
        <taxon>Bacteroidales</taxon>
        <taxon>Dysgonomonadaceae</taxon>
        <taxon>Proteiniphilum</taxon>
    </lineage>
</organism>
<dbReference type="EMBL" id="LT605205">
    <property type="protein sequence ID" value="SCD19076.1"/>
    <property type="molecule type" value="Genomic_DNA"/>
</dbReference>
<dbReference type="GO" id="GO:0009245">
    <property type="term" value="P:lipid A biosynthetic process"/>
    <property type="evidence" value="ECO:0007669"/>
    <property type="project" value="TreeGrafter"/>
</dbReference>
<dbReference type="InterPro" id="IPR029052">
    <property type="entry name" value="Metallo-depent_PP-like"/>
</dbReference>
<dbReference type="InterPro" id="IPR004843">
    <property type="entry name" value="Calcineurin-like_PHP"/>
</dbReference>
<evidence type="ECO:0000256" key="3">
    <source>
        <dbReference type="ARBA" id="ARBA00022723"/>
    </source>
</evidence>
<dbReference type="GO" id="GO:0008758">
    <property type="term" value="F:UDP-2,3-diacylglucosamine hydrolase activity"/>
    <property type="evidence" value="ECO:0007669"/>
    <property type="project" value="TreeGrafter"/>
</dbReference>
<evidence type="ECO:0000313" key="9">
    <source>
        <dbReference type="Proteomes" id="UP000187464"/>
    </source>
</evidence>
<dbReference type="KEGG" id="psac:PSM36_0240"/>
<dbReference type="InterPro" id="IPR043461">
    <property type="entry name" value="LpxH-like"/>
</dbReference>
<dbReference type="GO" id="GO:0016020">
    <property type="term" value="C:membrane"/>
    <property type="evidence" value="ECO:0007669"/>
    <property type="project" value="GOC"/>
</dbReference>
<evidence type="ECO:0000313" key="8">
    <source>
        <dbReference type="EMBL" id="SCD19076.1"/>
    </source>
</evidence>
<dbReference type="PANTHER" id="PTHR34990">
    <property type="entry name" value="UDP-2,3-DIACYLGLUCOSAMINE HYDROLASE-RELATED"/>
    <property type="match status" value="1"/>
</dbReference>
<keyword evidence="9" id="KW-1185">Reference proteome</keyword>
<sequence length="246" mass="28577">MRDKIYFLADAHLGSKSHGDSIETERKLCRWLDSVRDDAAVIFLMGDIFDYWYEYRYVVPKGFTRLLGKLGEMTDSGIEIHFFTGNHDLWLTDYLSKECGLILHLEPYITELKGKKFFLAHGDGLGDDSRSFHLLRKLFHSKFLQKCFSGIHPRWTIPLAHTWSNSSRESGGVVPYLGEDREHLVRFAKNKLKVIPDINYFIFGHRHVLLNLPIAEQSRVIMLGDWITLFSYAEFDGEGVELKQFL</sequence>
<protein>
    <submittedName>
        <fullName evidence="8">UDP-2,3-diacylglucosamine hydrolase</fullName>
    </submittedName>
</protein>
<dbReference type="CDD" id="cd07398">
    <property type="entry name" value="MPP_YbbF-LpxH"/>
    <property type="match status" value="1"/>
</dbReference>
<reference evidence="8 9" key="1">
    <citation type="submission" date="2016-08" db="EMBL/GenBank/DDBJ databases">
        <authorList>
            <person name="Seilhamer J.J."/>
        </authorList>
    </citation>
    <scope>NUCLEOTIDE SEQUENCE [LARGE SCALE GENOMIC DNA]</scope>
    <source>
        <strain evidence="8">M3/6</strain>
    </source>
</reference>
<accession>A0A1R3SRP9</accession>
<keyword evidence="2" id="KW-0997">Cell inner membrane</keyword>
<dbReference type="SUPFAM" id="SSF56300">
    <property type="entry name" value="Metallo-dependent phosphatases"/>
    <property type="match status" value="1"/>
</dbReference>